<protein>
    <submittedName>
        <fullName evidence="1">Uncharacterized protein</fullName>
    </submittedName>
</protein>
<sequence>MFDRLSCKRFPVNNKNAGIGFFKPGPTPAGFDNDLFDLNRSCPFVFGKD</sequence>
<dbReference type="EMBL" id="UINC01018220">
    <property type="protein sequence ID" value="SVA76334.1"/>
    <property type="molecule type" value="Genomic_DNA"/>
</dbReference>
<reference evidence="1" key="1">
    <citation type="submission" date="2018-05" db="EMBL/GenBank/DDBJ databases">
        <authorList>
            <person name="Lanie J.A."/>
            <person name="Ng W.-L."/>
            <person name="Kazmierczak K.M."/>
            <person name="Andrzejewski T.M."/>
            <person name="Davidsen T.M."/>
            <person name="Wayne K.J."/>
            <person name="Tettelin H."/>
            <person name="Glass J.I."/>
            <person name="Rusch D."/>
            <person name="Podicherti R."/>
            <person name="Tsui H.-C.T."/>
            <person name="Winkler M.E."/>
        </authorList>
    </citation>
    <scope>NUCLEOTIDE SEQUENCE</scope>
</reference>
<dbReference type="AlphaFoldDB" id="A0A381YH63"/>
<evidence type="ECO:0000313" key="1">
    <source>
        <dbReference type="EMBL" id="SVA76334.1"/>
    </source>
</evidence>
<proteinExistence type="predicted"/>
<organism evidence="1">
    <name type="scientific">marine metagenome</name>
    <dbReference type="NCBI Taxonomy" id="408172"/>
    <lineage>
        <taxon>unclassified sequences</taxon>
        <taxon>metagenomes</taxon>
        <taxon>ecological metagenomes</taxon>
    </lineage>
</organism>
<accession>A0A381YH63</accession>
<gene>
    <name evidence="1" type="ORF">METZ01_LOCUS129188</name>
</gene>
<name>A0A381YH63_9ZZZZ</name>